<dbReference type="VEuPathDB" id="TriTrypDB:BSAL_28420"/>
<dbReference type="Proteomes" id="UP000051952">
    <property type="component" value="Unassembled WGS sequence"/>
</dbReference>
<evidence type="ECO:0000256" key="1">
    <source>
        <dbReference type="SAM" id="MobiDB-lite"/>
    </source>
</evidence>
<protein>
    <submittedName>
        <fullName evidence="2">Uncharacterized protein</fullName>
    </submittedName>
</protein>
<feature type="region of interest" description="Disordered" evidence="1">
    <location>
        <begin position="230"/>
        <end position="249"/>
    </location>
</feature>
<proteinExistence type="predicted"/>
<dbReference type="EMBL" id="CYKH01001860">
    <property type="protein sequence ID" value="CUG90712.1"/>
    <property type="molecule type" value="Genomic_DNA"/>
</dbReference>
<gene>
    <name evidence="2" type="ORF">BSAL_28420</name>
</gene>
<feature type="region of interest" description="Disordered" evidence="1">
    <location>
        <begin position="135"/>
        <end position="155"/>
    </location>
</feature>
<keyword evidence="3" id="KW-1185">Reference proteome</keyword>
<dbReference type="AlphaFoldDB" id="A0A0S4JGU3"/>
<sequence length="354" mass="39720">MSEEVTWLERANSRVITNTITKLRIMRKQQSEDCLVEAYRRIETDYAPEEVDAAANPFDLLTEQDRDELCSRYPLSSLSEAAETFEADLEVKWRSTLRLMETARPSAAATRSTGGCSAYYRPQWAFQQAAAVRSDQSQKRLRETDDDDSGTTNETYGASQWLRDLSNVGAVNFAKSCVLQSATLERNRREETADSPEFVVPESTKKLLGHLSFAEERCIMRQQKRCDEAQHSHTPAVGSALAPTSSSIQQSNIDIPSSSDFIWKEVPLKTSVSSTDDDDLIQFLWPSEQTINSFSCGAVMYASFDMSTVRPKKHHWQGVMSSNNISIRLPRDLVAGTVIIPGRGELAVSKVRWS</sequence>
<organism evidence="2 3">
    <name type="scientific">Bodo saltans</name>
    <name type="common">Flagellated protozoan</name>
    <dbReference type="NCBI Taxonomy" id="75058"/>
    <lineage>
        <taxon>Eukaryota</taxon>
        <taxon>Discoba</taxon>
        <taxon>Euglenozoa</taxon>
        <taxon>Kinetoplastea</taxon>
        <taxon>Metakinetoplastina</taxon>
        <taxon>Eubodonida</taxon>
        <taxon>Bodonidae</taxon>
        <taxon>Bodo</taxon>
    </lineage>
</organism>
<reference evidence="3" key="1">
    <citation type="submission" date="2015-09" db="EMBL/GenBank/DDBJ databases">
        <authorList>
            <consortium name="Pathogen Informatics"/>
        </authorList>
    </citation>
    <scope>NUCLEOTIDE SEQUENCE [LARGE SCALE GENOMIC DNA]</scope>
    <source>
        <strain evidence="3">Lake Konstanz</strain>
    </source>
</reference>
<evidence type="ECO:0000313" key="3">
    <source>
        <dbReference type="Proteomes" id="UP000051952"/>
    </source>
</evidence>
<evidence type="ECO:0000313" key="2">
    <source>
        <dbReference type="EMBL" id="CUG90712.1"/>
    </source>
</evidence>
<name>A0A0S4JGU3_BODSA</name>
<accession>A0A0S4JGU3</accession>